<dbReference type="STRING" id="990371.SAMN05421813_11248"/>
<feature type="chain" id="PRO_5011552402" evidence="1">
    <location>
        <begin position="27"/>
        <end position="89"/>
    </location>
</feature>
<feature type="signal peptide" evidence="1">
    <location>
        <begin position="1"/>
        <end position="26"/>
    </location>
</feature>
<organism evidence="3 4">
    <name type="scientific">Daejeonella rubra</name>
    <dbReference type="NCBI Taxonomy" id="990371"/>
    <lineage>
        <taxon>Bacteria</taxon>
        <taxon>Pseudomonadati</taxon>
        <taxon>Bacteroidota</taxon>
        <taxon>Sphingobacteriia</taxon>
        <taxon>Sphingobacteriales</taxon>
        <taxon>Sphingobacteriaceae</taxon>
        <taxon>Daejeonella</taxon>
    </lineage>
</organism>
<dbReference type="GO" id="GO:0046872">
    <property type="term" value="F:metal ion binding"/>
    <property type="evidence" value="ECO:0007669"/>
    <property type="project" value="InterPro"/>
</dbReference>
<gene>
    <name evidence="3" type="ORF">SAMN05421813_11248</name>
</gene>
<accession>A0A1G9T8C1</accession>
<evidence type="ECO:0000256" key="1">
    <source>
        <dbReference type="SAM" id="SignalP"/>
    </source>
</evidence>
<evidence type="ECO:0000313" key="3">
    <source>
        <dbReference type="EMBL" id="SDM43862.1"/>
    </source>
</evidence>
<dbReference type="AlphaFoldDB" id="A0A1G9T8C1"/>
<dbReference type="RefSeq" id="WP_090704455.1">
    <property type="nucleotide sequence ID" value="NZ_FNHH01000012.1"/>
</dbReference>
<protein>
    <submittedName>
        <fullName evidence="3">Membrane fusion protein, Cu(I)/Ag(I) efflux system</fullName>
    </submittedName>
</protein>
<feature type="domain" description="Heavy metal binding" evidence="2">
    <location>
        <begin position="41"/>
        <end position="66"/>
    </location>
</feature>
<evidence type="ECO:0000313" key="4">
    <source>
        <dbReference type="Proteomes" id="UP000199226"/>
    </source>
</evidence>
<dbReference type="OrthoDB" id="894336at2"/>
<keyword evidence="4" id="KW-1185">Reference proteome</keyword>
<dbReference type="Pfam" id="PF19335">
    <property type="entry name" value="HMBD"/>
    <property type="match status" value="1"/>
</dbReference>
<dbReference type="Proteomes" id="UP000199226">
    <property type="component" value="Unassembled WGS sequence"/>
</dbReference>
<dbReference type="InterPro" id="IPR045800">
    <property type="entry name" value="HMBD"/>
</dbReference>
<proteinExistence type="predicted"/>
<name>A0A1G9T8C1_9SPHI</name>
<reference evidence="4" key="1">
    <citation type="submission" date="2016-10" db="EMBL/GenBank/DDBJ databases">
        <authorList>
            <person name="Varghese N."/>
            <person name="Submissions S."/>
        </authorList>
    </citation>
    <scope>NUCLEOTIDE SEQUENCE [LARGE SCALE GENOMIC DNA]</scope>
    <source>
        <strain evidence="4">DSM 24536</strain>
    </source>
</reference>
<keyword evidence="1" id="KW-0732">Signal</keyword>
<dbReference type="PROSITE" id="PS51257">
    <property type="entry name" value="PROKAR_LIPOPROTEIN"/>
    <property type="match status" value="1"/>
</dbReference>
<dbReference type="EMBL" id="FNHH01000012">
    <property type="protein sequence ID" value="SDM43862.1"/>
    <property type="molecule type" value="Genomic_DNA"/>
</dbReference>
<evidence type="ECO:0000259" key="2">
    <source>
        <dbReference type="Pfam" id="PF19335"/>
    </source>
</evidence>
<sequence length="89" mass="9415">MKKLINTSAILIILFFAACTSSEKPAETSADTAAHNMTGAVYTCPMHPEVISDKPGSCPVCKMDLVVKTDDAGHADSTVTDSSHADHQH</sequence>